<dbReference type="RefSeq" id="WP_008480595.1">
    <property type="nucleotide sequence ID" value="NZ_CAGS01000465.1"/>
</dbReference>
<accession>I4ELM7</accession>
<dbReference type="AlphaFoldDB" id="I4ELM7"/>
<dbReference type="Proteomes" id="UP000004221">
    <property type="component" value="Unassembled WGS sequence"/>
</dbReference>
<evidence type="ECO:0000313" key="2">
    <source>
        <dbReference type="Proteomes" id="UP000004221"/>
    </source>
</evidence>
<dbReference type="EMBL" id="CAGS01000465">
    <property type="protein sequence ID" value="CCF85589.1"/>
    <property type="molecule type" value="Genomic_DNA"/>
</dbReference>
<evidence type="ECO:0000313" key="1">
    <source>
        <dbReference type="EMBL" id="CCF85589.1"/>
    </source>
</evidence>
<comment type="caution">
    <text evidence="1">The sequence shown here is derived from an EMBL/GenBank/DDBJ whole genome shotgun (WGS) entry which is preliminary data.</text>
</comment>
<name>I4ELM7_9BACT</name>
<protein>
    <submittedName>
        <fullName evidence="1">Uncharacterized protein</fullName>
    </submittedName>
</protein>
<organism evidence="1 2">
    <name type="scientific">Nitrolancea hollandica Lb</name>
    <dbReference type="NCBI Taxonomy" id="1129897"/>
    <lineage>
        <taxon>Bacteria</taxon>
        <taxon>Pseudomonadati</taxon>
        <taxon>Thermomicrobiota</taxon>
        <taxon>Thermomicrobia</taxon>
        <taxon>Sphaerobacterales</taxon>
        <taxon>Sphaerobacterineae</taxon>
        <taxon>Sphaerobacteraceae</taxon>
        <taxon>Nitrolancea</taxon>
    </lineage>
</organism>
<dbReference type="OrthoDB" id="4552565at2"/>
<reference evidence="1 2" key="1">
    <citation type="journal article" date="2012" name="ISME J.">
        <title>Nitrification expanded: discovery, physiology and genomics of a nitrite-oxidizing bacterium from the phylum Chloroflexi.</title>
        <authorList>
            <person name="Sorokin D.Y."/>
            <person name="Lucker S."/>
            <person name="Vejmelkova D."/>
            <person name="Kostrikina N.A."/>
            <person name="Kleerebezem R."/>
            <person name="Rijpstra W.I."/>
            <person name="Damste J.S."/>
            <person name="Le Paslier D."/>
            <person name="Muyzer G."/>
            <person name="Wagner M."/>
            <person name="van Loosdrecht M.C."/>
            <person name="Daims H."/>
        </authorList>
    </citation>
    <scope>NUCLEOTIDE SEQUENCE [LARGE SCALE GENOMIC DNA]</scope>
    <source>
        <strain evidence="2">none</strain>
    </source>
</reference>
<gene>
    <name evidence="1" type="ORF">NITHO_5170002</name>
</gene>
<proteinExistence type="predicted"/>
<keyword evidence="2" id="KW-1185">Reference proteome</keyword>
<sequence>MTARHLSLRLEADTFERLEMQSRQTGQSRSDLARTLLDEGLRMESHPGIIFRPGPGGRRPGLAGGPDAWEIVRIFQGLEQRGEEAVRRTAELAGLTASQVRTVLSYYAEYPGEINAWIKRVDEMAAQAEAAWRREQDILQR</sequence>